<dbReference type="AlphaFoldDB" id="B4H142"/>
<reference evidence="1 2" key="1">
    <citation type="journal article" date="2007" name="Nature">
        <title>Evolution of genes and genomes on the Drosophila phylogeny.</title>
        <authorList>
            <consortium name="Drosophila 12 Genomes Consortium"/>
            <person name="Clark A.G."/>
            <person name="Eisen M.B."/>
            <person name="Smith D.R."/>
            <person name="Bergman C.M."/>
            <person name="Oliver B."/>
            <person name="Markow T.A."/>
            <person name="Kaufman T.C."/>
            <person name="Kellis M."/>
            <person name="Gelbart W."/>
            <person name="Iyer V.N."/>
            <person name="Pollard D.A."/>
            <person name="Sackton T.B."/>
            <person name="Larracuente A.M."/>
            <person name="Singh N.D."/>
            <person name="Abad J.P."/>
            <person name="Abt D.N."/>
            <person name="Adryan B."/>
            <person name="Aguade M."/>
            <person name="Akashi H."/>
            <person name="Anderson W.W."/>
            <person name="Aquadro C.F."/>
            <person name="Ardell D.H."/>
            <person name="Arguello R."/>
            <person name="Artieri C.G."/>
            <person name="Barbash D.A."/>
            <person name="Barker D."/>
            <person name="Barsanti P."/>
            <person name="Batterham P."/>
            <person name="Batzoglou S."/>
            <person name="Begun D."/>
            <person name="Bhutkar A."/>
            <person name="Blanco E."/>
            <person name="Bosak S.A."/>
            <person name="Bradley R.K."/>
            <person name="Brand A.D."/>
            <person name="Brent M.R."/>
            <person name="Brooks A.N."/>
            <person name="Brown R.H."/>
            <person name="Butlin R.K."/>
            <person name="Caggese C."/>
            <person name="Calvi B.R."/>
            <person name="Bernardo de Carvalho A."/>
            <person name="Caspi A."/>
            <person name="Castrezana S."/>
            <person name="Celniker S.E."/>
            <person name="Chang J.L."/>
            <person name="Chapple C."/>
            <person name="Chatterji S."/>
            <person name="Chinwalla A."/>
            <person name="Civetta A."/>
            <person name="Clifton S.W."/>
            <person name="Comeron J.M."/>
            <person name="Costello J.C."/>
            <person name="Coyne J.A."/>
            <person name="Daub J."/>
            <person name="David R.G."/>
            <person name="Delcher A.L."/>
            <person name="Delehaunty K."/>
            <person name="Do C.B."/>
            <person name="Ebling H."/>
            <person name="Edwards K."/>
            <person name="Eickbush T."/>
            <person name="Evans J.D."/>
            <person name="Filipski A."/>
            <person name="Findeiss S."/>
            <person name="Freyhult E."/>
            <person name="Fulton L."/>
            <person name="Fulton R."/>
            <person name="Garcia A.C."/>
            <person name="Gardiner A."/>
            <person name="Garfield D.A."/>
            <person name="Garvin B.E."/>
            <person name="Gibson G."/>
            <person name="Gilbert D."/>
            <person name="Gnerre S."/>
            <person name="Godfrey J."/>
            <person name="Good R."/>
            <person name="Gotea V."/>
            <person name="Gravely B."/>
            <person name="Greenberg A.J."/>
            <person name="Griffiths-Jones S."/>
            <person name="Gross S."/>
            <person name="Guigo R."/>
            <person name="Gustafson E.A."/>
            <person name="Haerty W."/>
            <person name="Hahn M.W."/>
            <person name="Halligan D.L."/>
            <person name="Halpern A.L."/>
            <person name="Halter G.M."/>
            <person name="Han M.V."/>
            <person name="Heger A."/>
            <person name="Hillier L."/>
            <person name="Hinrichs A.S."/>
            <person name="Holmes I."/>
            <person name="Hoskins R.A."/>
            <person name="Hubisz M.J."/>
            <person name="Hultmark D."/>
            <person name="Huntley M.A."/>
            <person name="Jaffe D.B."/>
            <person name="Jagadeeshan S."/>
            <person name="Jeck W.R."/>
            <person name="Johnson J."/>
            <person name="Jones C.D."/>
            <person name="Jordan W.C."/>
            <person name="Karpen G.H."/>
            <person name="Kataoka E."/>
            <person name="Keightley P.D."/>
            <person name="Kheradpour P."/>
            <person name="Kirkness E.F."/>
            <person name="Koerich L.B."/>
            <person name="Kristiansen K."/>
            <person name="Kudrna D."/>
            <person name="Kulathinal R.J."/>
            <person name="Kumar S."/>
            <person name="Kwok R."/>
            <person name="Lander E."/>
            <person name="Langley C.H."/>
            <person name="Lapoint R."/>
            <person name="Lazzaro B.P."/>
            <person name="Lee S.J."/>
            <person name="Levesque L."/>
            <person name="Li R."/>
            <person name="Lin C.F."/>
            <person name="Lin M.F."/>
            <person name="Lindblad-Toh K."/>
            <person name="Llopart A."/>
            <person name="Long M."/>
            <person name="Low L."/>
            <person name="Lozovsky E."/>
            <person name="Lu J."/>
            <person name="Luo M."/>
            <person name="Machado C.A."/>
            <person name="Makalowski W."/>
            <person name="Marzo M."/>
            <person name="Matsuda M."/>
            <person name="Matzkin L."/>
            <person name="McAllister B."/>
            <person name="McBride C.S."/>
            <person name="McKernan B."/>
            <person name="McKernan K."/>
            <person name="Mendez-Lago M."/>
            <person name="Minx P."/>
            <person name="Mollenhauer M.U."/>
            <person name="Montooth K."/>
            <person name="Mount S.M."/>
            <person name="Mu X."/>
            <person name="Myers E."/>
            <person name="Negre B."/>
            <person name="Newfeld S."/>
            <person name="Nielsen R."/>
            <person name="Noor M.A."/>
            <person name="O'Grady P."/>
            <person name="Pachter L."/>
            <person name="Papaceit M."/>
            <person name="Parisi M.J."/>
            <person name="Parisi M."/>
            <person name="Parts L."/>
            <person name="Pedersen J.S."/>
            <person name="Pesole G."/>
            <person name="Phillippy A.M."/>
            <person name="Ponting C.P."/>
            <person name="Pop M."/>
            <person name="Porcelli D."/>
            <person name="Powell J.R."/>
            <person name="Prohaska S."/>
            <person name="Pruitt K."/>
            <person name="Puig M."/>
            <person name="Quesneville H."/>
            <person name="Ram K.R."/>
            <person name="Rand D."/>
            <person name="Rasmussen M.D."/>
            <person name="Reed L.K."/>
            <person name="Reenan R."/>
            <person name="Reily A."/>
            <person name="Remington K.A."/>
            <person name="Rieger T.T."/>
            <person name="Ritchie M.G."/>
            <person name="Robin C."/>
            <person name="Rogers Y.H."/>
            <person name="Rohde C."/>
            <person name="Rozas J."/>
            <person name="Rubenfield M.J."/>
            <person name="Ruiz A."/>
            <person name="Russo S."/>
            <person name="Salzberg S.L."/>
            <person name="Sanchez-Gracia A."/>
            <person name="Saranga D.J."/>
            <person name="Sato H."/>
            <person name="Schaeffer S.W."/>
            <person name="Schatz M.C."/>
            <person name="Schlenke T."/>
            <person name="Schwartz R."/>
            <person name="Segarra C."/>
            <person name="Singh R.S."/>
            <person name="Sirot L."/>
            <person name="Sirota M."/>
            <person name="Sisneros N.B."/>
            <person name="Smith C.D."/>
            <person name="Smith T.F."/>
            <person name="Spieth J."/>
            <person name="Stage D.E."/>
            <person name="Stark A."/>
            <person name="Stephan W."/>
            <person name="Strausberg R.L."/>
            <person name="Strempel S."/>
            <person name="Sturgill D."/>
            <person name="Sutton G."/>
            <person name="Sutton G.G."/>
            <person name="Tao W."/>
            <person name="Teichmann S."/>
            <person name="Tobari Y.N."/>
            <person name="Tomimura Y."/>
            <person name="Tsolas J.M."/>
            <person name="Valente V.L."/>
            <person name="Venter E."/>
            <person name="Venter J.C."/>
            <person name="Vicario S."/>
            <person name="Vieira F.G."/>
            <person name="Vilella A.J."/>
            <person name="Villasante A."/>
            <person name="Walenz B."/>
            <person name="Wang J."/>
            <person name="Wasserman M."/>
            <person name="Watts T."/>
            <person name="Wilson D."/>
            <person name="Wilson R.K."/>
            <person name="Wing R.A."/>
            <person name="Wolfner M.F."/>
            <person name="Wong A."/>
            <person name="Wong G.K."/>
            <person name="Wu C.I."/>
            <person name="Wu G."/>
            <person name="Yamamoto D."/>
            <person name="Yang H.P."/>
            <person name="Yang S.P."/>
            <person name="Yorke J.A."/>
            <person name="Yoshida K."/>
            <person name="Zdobnov E."/>
            <person name="Zhang P."/>
            <person name="Zhang Y."/>
            <person name="Zimin A.V."/>
            <person name="Baldwin J."/>
            <person name="Abdouelleil A."/>
            <person name="Abdulkadir J."/>
            <person name="Abebe A."/>
            <person name="Abera B."/>
            <person name="Abreu J."/>
            <person name="Acer S.C."/>
            <person name="Aftuck L."/>
            <person name="Alexander A."/>
            <person name="An P."/>
            <person name="Anderson E."/>
            <person name="Anderson S."/>
            <person name="Arachi H."/>
            <person name="Azer M."/>
            <person name="Bachantsang P."/>
            <person name="Barry A."/>
            <person name="Bayul T."/>
            <person name="Berlin A."/>
            <person name="Bessette D."/>
            <person name="Bloom T."/>
            <person name="Blye J."/>
            <person name="Boguslavskiy L."/>
            <person name="Bonnet C."/>
            <person name="Boukhgalter B."/>
            <person name="Bourzgui I."/>
            <person name="Brown A."/>
            <person name="Cahill P."/>
            <person name="Channer S."/>
            <person name="Cheshatsang Y."/>
            <person name="Chuda L."/>
            <person name="Citroen M."/>
            <person name="Collymore A."/>
            <person name="Cooke P."/>
            <person name="Costello M."/>
            <person name="D'Aco K."/>
            <person name="Daza R."/>
            <person name="De Haan G."/>
            <person name="DeGray S."/>
            <person name="DeMaso C."/>
            <person name="Dhargay N."/>
            <person name="Dooley K."/>
            <person name="Dooley E."/>
            <person name="Doricent M."/>
            <person name="Dorje P."/>
            <person name="Dorjee K."/>
            <person name="Dupes A."/>
            <person name="Elong R."/>
            <person name="Falk J."/>
            <person name="Farina A."/>
            <person name="Faro S."/>
            <person name="Ferguson D."/>
            <person name="Fisher S."/>
            <person name="Foley C.D."/>
            <person name="Franke A."/>
            <person name="Friedrich D."/>
            <person name="Gadbois L."/>
            <person name="Gearin G."/>
            <person name="Gearin C.R."/>
            <person name="Giannoukos G."/>
            <person name="Goode T."/>
            <person name="Graham J."/>
            <person name="Grandbois E."/>
            <person name="Grewal S."/>
            <person name="Gyaltsen K."/>
            <person name="Hafez N."/>
            <person name="Hagos B."/>
            <person name="Hall J."/>
            <person name="Henson C."/>
            <person name="Hollinger A."/>
            <person name="Honan T."/>
            <person name="Huard M.D."/>
            <person name="Hughes L."/>
            <person name="Hurhula B."/>
            <person name="Husby M.E."/>
            <person name="Kamat A."/>
            <person name="Kanga B."/>
            <person name="Kashin S."/>
            <person name="Khazanovich D."/>
            <person name="Kisner P."/>
            <person name="Lance K."/>
            <person name="Lara M."/>
            <person name="Lee W."/>
            <person name="Lennon N."/>
            <person name="Letendre F."/>
            <person name="LeVine R."/>
            <person name="Lipovsky A."/>
            <person name="Liu X."/>
            <person name="Liu J."/>
            <person name="Liu S."/>
            <person name="Lokyitsang T."/>
            <person name="Lokyitsang Y."/>
            <person name="Lubonja R."/>
            <person name="Lui A."/>
            <person name="MacDonald P."/>
            <person name="Magnisalis V."/>
            <person name="Maru K."/>
            <person name="Matthews C."/>
            <person name="McCusker W."/>
            <person name="McDonough S."/>
            <person name="Mehta T."/>
            <person name="Meldrim J."/>
            <person name="Meneus L."/>
            <person name="Mihai O."/>
            <person name="Mihalev A."/>
            <person name="Mihova T."/>
            <person name="Mittelman R."/>
            <person name="Mlenga V."/>
            <person name="Montmayeur A."/>
            <person name="Mulrain L."/>
            <person name="Navidi A."/>
            <person name="Naylor J."/>
            <person name="Negash T."/>
            <person name="Nguyen T."/>
            <person name="Nguyen N."/>
            <person name="Nicol R."/>
            <person name="Norbu C."/>
            <person name="Norbu N."/>
            <person name="Novod N."/>
            <person name="O'Neill B."/>
            <person name="Osman S."/>
            <person name="Markiewicz E."/>
            <person name="Oyono O.L."/>
            <person name="Patti C."/>
            <person name="Phunkhang P."/>
            <person name="Pierre F."/>
            <person name="Priest M."/>
            <person name="Raghuraman S."/>
            <person name="Rege F."/>
            <person name="Reyes R."/>
            <person name="Rise C."/>
            <person name="Rogov P."/>
            <person name="Ross K."/>
            <person name="Ryan E."/>
            <person name="Settipalli S."/>
            <person name="Shea T."/>
            <person name="Sherpa N."/>
            <person name="Shi L."/>
            <person name="Shih D."/>
            <person name="Sparrow T."/>
            <person name="Spaulding J."/>
            <person name="Stalker J."/>
            <person name="Stange-Thomann N."/>
            <person name="Stavropoulos S."/>
            <person name="Stone C."/>
            <person name="Strader C."/>
            <person name="Tesfaye S."/>
            <person name="Thomson T."/>
            <person name="Thoulutsang Y."/>
            <person name="Thoulutsang D."/>
            <person name="Topham K."/>
            <person name="Topping I."/>
            <person name="Tsamla T."/>
            <person name="Vassiliev H."/>
            <person name="Vo A."/>
            <person name="Wangchuk T."/>
            <person name="Wangdi T."/>
            <person name="Weiand M."/>
            <person name="Wilkinson J."/>
            <person name="Wilson A."/>
            <person name="Yadav S."/>
            <person name="Young G."/>
            <person name="Yu Q."/>
            <person name="Zembek L."/>
            <person name="Zhong D."/>
            <person name="Zimmer A."/>
            <person name="Zwirko Z."/>
            <person name="Jaffe D.B."/>
            <person name="Alvarez P."/>
            <person name="Brockman W."/>
            <person name="Butler J."/>
            <person name="Chin C."/>
            <person name="Gnerre S."/>
            <person name="Grabherr M."/>
            <person name="Kleber M."/>
            <person name="Mauceli E."/>
            <person name="MacCallum I."/>
        </authorList>
    </citation>
    <scope>NUCLEOTIDE SEQUENCE [LARGE SCALE GENOMIC DNA]</scope>
    <source>
        <strain evidence="2">MSH-3 / Tucson 14011-0111.49</strain>
    </source>
</reference>
<protein>
    <submittedName>
        <fullName evidence="1">GL15915</fullName>
    </submittedName>
</protein>
<name>B4H142_DROPE</name>
<dbReference type="HOGENOM" id="CLU_2707394_0_0_1"/>
<evidence type="ECO:0000313" key="2">
    <source>
        <dbReference type="Proteomes" id="UP000008744"/>
    </source>
</evidence>
<keyword evidence="2" id="KW-1185">Reference proteome</keyword>
<proteinExistence type="predicted"/>
<dbReference type="Proteomes" id="UP000008744">
    <property type="component" value="Unassembled WGS sequence"/>
</dbReference>
<evidence type="ECO:0000313" key="1">
    <source>
        <dbReference type="EMBL" id="EDW29958.1"/>
    </source>
</evidence>
<sequence length="73" mass="8248">MPVAIKSERETCLPKDLYLHPCPALCQTLLGGNQQAPSYSEIRGSRLEAPQKEHQHPAEHLICQIEVSTRRSR</sequence>
<dbReference type="EMBL" id="CH479201">
    <property type="protein sequence ID" value="EDW29958.1"/>
    <property type="molecule type" value="Genomic_DNA"/>
</dbReference>
<organism evidence="2">
    <name type="scientific">Drosophila persimilis</name>
    <name type="common">Fruit fly</name>
    <dbReference type="NCBI Taxonomy" id="7234"/>
    <lineage>
        <taxon>Eukaryota</taxon>
        <taxon>Metazoa</taxon>
        <taxon>Ecdysozoa</taxon>
        <taxon>Arthropoda</taxon>
        <taxon>Hexapoda</taxon>
        <taxon>Insecta</taxon>
        <taxon>Pterygota</taxon>
        <taxon>Neoptera</taxon>
        <taxon>Endopterygota</taxon>
        <taxon>Diptera</taxon>
        <taxon>Brachycera</taxon>
        <taxon>Muscomorpha</taxon>
        <taxon>Ephydroidea</taxon>
        <taxon>Drosophilidae</taxon>
        <taxon>Drosophila</taxon>
        <taxon>Sophophora</taxon>
    </lineage>
</organism>
<gene>
    <name evidence="1" type="primary">Dper\GL15915</name>
    <name evidence="1" type="ORF">Dper_GL15915</name>
</gene>
<accession>B4H142</accession>